<protein>
    <submittedName>
        <fullName evidence="1">Uncharacterized protein</fullName>
    </submittedName>
</protein>
<reference evidence="1" key="3">
    <citation type="submission" date="2015-04" db="UniProtKB">
        <authorList>
            <consortium name="EnsemblPlants"/>
        </authorList>
    </citation>
    <scope>IDENTIFICATION</scope>
</reference>
<sequence length="90" mass="10151">MTSVFLHSGGDSIPFWDPRRRAEKSTTAVRWIGSRRIDLHPLVRAREIGHRRINLAASRRSDRSGGGSIPFWLVCHVLDGDEDLKMAIGE</sequence>
<name>A0A0D9WZR7_9ORYZ</name>
<reference evidence="1 2" key="1">
    <citation type="submission" date="2012-08" db="EMBL/GenBank/DDBJ databases">
        <title>Oryza genome evolution.</title>
        <authorList>
            <person name="Wing R.A."/>
        </authorList>
    </citation>
    <scope>NUCLEOTIDE SEQUENCE</scope>
</reference>
<dbReference type="AlphaFoldDB" id="A0A0D9WZR7"/>
<dbReference type="EnsemblPlants" id="LPERR07G14540.1">
    <property type="protein sequence ID" value="LPERR07G14540.1"/>
    <property type="gene ID" value="LPERR07G14540"/>
</dbReference>
<reference evidence="2" key="2">
    <citation type="submission" date="2013-12" db="EMBL/GenBank/DDBJ databases">
        <authorList>
            <person name="Yu Y."/>
            <person name="Lee S."/>
            <person name="de Baynast K."/>
            <person name="Wissotski M."/>
            <person name="Liu L."/>
            <person name="Talag J."/>
            <person name="Goicoechea J."/>
            <person name="Angelova A."/>
            <person name="Jetty R."/>
            <person name="Kudrna D."/>
            <person name="Golser W."/>
            <person name="Rivera L."/>
            <person name="Zhang J."/>
            <person name="Wing R."/>
        </authorList>
    </citation>
    <scope>NUCLEOTIDE SEQUENCE</scope>
</reference>
<proteinExistence type="predicted"/>
<dbReference type="Proteomes" id="UP000032180">
    <property type="component" value="Chromosome 7"/>
</dbReference>
<dbReference type="HOGENOM" id="CLU_2444058_0_0_1"/>
<organism evidence="1 2">
    <name type="scientific">Leersia perrieri</name>
    <dbReference type="NCBI Taxonomy" id="77586"/>
    <lineage>
        <taxon>Eukaryota</taxon>
        <taxon>Viridiplantae</taxon>
        <taxon>Streptophyta</taxon>
        <taxon>Embryophyta</taxon>
        <taxon>Tracheophyta</taxon>
        <taxon>Spermatophyta</taxon>
        <taxon>Magnoliopsida</taxon>
        <taxon>Liliopsida</taxon>
        <taxon>Poales</taxon>
        <taxon>Poaceae</taxon>
        <taxon>BOP clade</taxon>
        <taxon>Oryzoideae</taxon>
        <taxon>Oryzeae</taxon>
        <taxon>Oryzinae</taxon>
        <taxon>Leersia</taxon>
    </lineage>
</organism>
<accession>A0A0D9WZR7</accession>
<keyword evidence="2" id="KW-1185">Reference proteome</keyword>
<evidence type="ECO:0000313" key="1">
    <source>
        <dbReference type="EnsemblPlants" id="LPERR07G14540.1"/>
    </source>
</evidence>
<dbReference type="Gramene" id="LPERR07G14540.1">
    <property type="protein sequence ID" value="LPERR07G14540.1"/>
    <property type="gene ID" value="LPERR07G14540"/>
</dbReference>
<evidence type="ECO:0000313" key="2">
    <source>
        <dbReference type="Proteomes" id="UP000032180"/>
    </source>
</evidence>